<keyword evidence="3" id="KW-0732">Signal</keyword>
<protein>
    <submittedName>
        <fullName evidence="6">Sugar-binding protein</fullName>
    </submittedName>
</protein>
<proteinExistence type="inferred from homology"/>
<keyword evidence="7" id="KW-1185">Reference proteome</keyword>
<keyword evidence="4" id="KW-0472">Membrane</keyword>
<dbReference type="EMBL" id="JAHQCR010000085">
    <property type="protein sequence ID" value="MBU9723699.1"/>
    <property type="molecule type" value="Genomic_DNA"/>
</dbReference>
<evidence type="ECO:0000256" key="3">
    <source>
        <dbReference type="ARBA" id="ARBA00022729"/>
    </source>
</evidence>
<feature type="domain" description="Periplasmic binding protein" evidence="5">
    <location>
        <begin position="52"/>
        <end position="304"/>
    </location>
</feature>
<name>A0ABS6JYM1_9BACI</name>
<dbReference type="Proteomes" id="UP000790580">
    <property type="component" value="Unassembled WGS sequence"/>
</dbReference>
<sequence>MRGRLIIYVLLIATLIGSAFLSLFYYLEVKNYEEQMLDIVAKTPMPAHHLVLISEELDHEYWKLVEAGAKQAEDYYDVFVEFTGPQNSNQDEQVRLLEMAIAKRVDGIIVQALNDELFTPLINKALVQGIPVVTIDTDEPNSYRISYIGTDNYRSGKLAGHALIADLEGEAVVGIIANSLASTHMQQRVQGFKDAVEDEPGIQVVTIEESNNSRVGASEKADKMLKTYPHITAFYGTSALDGLGVVSTVTALNRDDIYIVAFDTLDETLALLDQGKIDAVVAQEPFEMGYRSVGIMLDIINGKEVDKVYHTSTSIIRKEDLKNGFQIVNDYGQVEIRPW</sequence>
<evidence type="ECO:0000256" key="2">
    <source>
        <dbReference type="ARBA" id="ARBA00007639"/>
    </source>
</evidence>
<dbReference type="CDD" id="cd06314">
    <property type="entry name" value="PBP1_tmGBP"/>
    <property type="match status" value="1"/>
</dbReference>
<organism evidence="6 7">
    <name type="scientific">Evansella alkalicola</name>
    <dbReference type="NCBI Taxonomy" id="745819"/>
    <lineage>
        <taxon>Bacteria</taxon>
        <taxon>Bacillati</taxon>
        <taxon>Bacillota</taxon>
        <taxon>Bacilli</taxon>
        <taxon>Bacillales</taxon>
        <taxon>Bacillaceae</taxon>
        <taxon>Evansella</taxon>
    </lineage>
</organism>
<accession>A0ABS6JYM1</accession>
<dbReference type="InterPro" id="IPR028082">
    <property type="entry name" value="Peripla_BP_I"/>
</dbReference>
<evidence type="ECO:0000256" key="1">
    <source>
        <dbReference type="ARBA" id="ARBA00004196"/>
    </source>
</evidence>
<dbReference type="SUPFAM" id="SSF53822">
    <property type="entry name" value="Periplasmic binding protein-like I"/>
    <property type="match status" value="1"/>
</dbReference>
<evidence type="ECO:0000313" key="6">
    <source>
        <dbReference type="EMBL" id="MBU9723699.1"/>
    </source>
</evidence>
<dbReference type="PANTHER" id="PTHR46847:SF1">
    <property type="entry name" value="D-ALLOSE-BINDING PERIPLASMIC PROTEIN-RELATED"/>
    <property type="match status" value="1"/>
</dbReference>
<reference evidence="6 7" key="1">
    <citation type="submission" date="2021-06" db="EMBL/GenBank/DDBJ databases">
        <title>Bacillus sp. RD4P76, an endophyte from a halophyte.</title>
        <authorList>
            <person name="Sun J.-Q."/>
        </authorList>
    </citation>
    <scope>NUCLEOTIDE SEQUENCE [LARGE SCALE GENOMIC DNA]</scope>
    <source>
        <strain evidence="6 7">JCM 17098</strain>
    </source>
</reference>
<dbReference type="Pfam" id="PF13407">
    <property type="entry name" value="Peripla_BP_4"/>
    <property type="match status" value="1"/>
</dbReference>
<evidence type="ECO:0000313" key="7">
    <source>
        <dbReference type="Proteomes" id="UP000790580"/>
    </source>
</evidence>
<evidence type="ECO:0000256" key="4">
    <source>
        <dbReference type="SAM" id="Phobius"/>
    </source>
</evidence>
<comment type="subcellular location">
    <subcellularLocation>
        <location evidence="1">Cell envelope</location>
    </subcellularLocation>
</comment>
<dbReference type="Gene3D" id="3.40.50.2300">
    <property type="match status" value="2"/>
</dbReference>
<keyword evidence="4" id="KW-1133">Transmembrane helix</keyword>
<comment type="caution">
    <text evidence="6">The sequence shown here is derived from an EMBL/GenBank/DDBJ whole genome shotgun (WGS) entry which is preliminary data.</text>
</comment>
<gene>
    <name evidence="6" type="ORF">KS407_19965</name>
</gene>
<feature type="transmembrane region" description="Helical" evidence="4">
    <location>
        <begin position="6"/>
        <end position="27"/>
    </location>
</feature>
<dbReference type="InterPro" id="IPR025997">
    <property type="entry name" value="SBP_2_dom"/>
</dbReference>
<evidence type="ECO:0000259" key="5">
    <source>
        <dbReference type="Pfam" id="PF13407"/>
    </source>
</evidence>
<keyword evidence="4" id="KW-0812">Transmembrane</keyword>
<comment type="similarity">
    <text evidence="2">Belongs to the bacterial solute-binding protein 2 family.</text>
</comment>
<dbReference type="PANTHER" id="PTHR46847">
    <property type="entry name" value="D-ALLOSE-BINDING PERIPLASMIC PROTEIN-RELATED"/>
    <property type="match status" value="1"/>
</dbReference>